<feature type="chain" id="PRO_5019113863" evidence="4">
    <location>
        <begin position="28"/>
        <end position="573"/>
    </location>
</feature>
<name>A0A447CSW5_9BRAD</name>
<evidence type="ECO:0000256" key="2">
    <source>
        <dbReference type="SAM" id="MobiDB-lite"/>
    </source>
</evidence>
<feature type="transmembrane region" description="Helical" evidence="3">
    <location>
        <begin position="191"/>
        <end position="211"/>
    </location>
</feature>
<dbReference type="Gene3D" id="2.40.420.20">
    <property type="match status" value="1"/>
</dbReference>
<evidence type="ECO:0000313" key="5">
    <source>
        <dbReference type="EMBL" id="VCU08303.1"/>
    </source>
</evidence>
<dbReference type="PANTHER" id="PTHR30097:SF4">
    <property type="entry name" value="SLR6042 PROTEIN"/>
    <property type="match status" value="1"/>
</dbReference>
<evidence type="ECO:0000313" key="6">
    <source>
        <dbReference type="Proteomes" id="UP000289200"/>
    </source>
</evidence>
<dbReference type="Gene3D" id="2.40.50.100">
    <property type="match status" value="1"/>
</dbReference>
<keyword evidence="1" id="KW-0813">Transport</keyword>
<evidence type="ECO:0000256" key="3">
    <source>
        <dbReference type="SAM" id="Phobius"/>
    </source>
</evidence>
<keyword evidence="6" id="KW-1185">Reference proteome</keyword>
<dbReference type="EMBL" id="UWOC01000122">
    <property type="protein sequence ID" value="VCU08303.1"/>
    <property type="molecule type" value="Genomic_DNA"/>
</dbReference>
<comment type="caution">
    <text evidence="5">The sequence shown here is derived from an EMBL/GenBank/DDBJ whole genome shotgun (WGS) entry which is preliminary data.</text>
</comment>
<dbReference type="InterPro" id="IPR051909">
    <property type="entry name" value="MFP_Cation_Efflux"/>
</dbReference>
<dbReference type="RefSeq" id="WP_129608434.1">
    <property type="nucleotide sequence ID" value="NZ_UWOC01000122.1"/>
</dbReference>
<protein>
    <submittedName>
        <fullName evidence="5">Cobalt-zinc-cadmium resistance protein CzcB</fullName>
    </submittedName>
</protein>
<evidence type="ECO:0000256" key="4">
    <source>
        <dbReference type="SAM" id="SignalP"/>
    </source>
</evidence>
<dbReference type="Gene3D" id="1.10.287.470">
    <property type="entry name" value="Helix hairpin bin"/>
    <property type="match status" value="1"/>
</dbReference>
<dbReference type="PANTHER" id="PTHR30097">
    <property type="entry name" value="CATION EFFLUX SYSTEM PROTEIN CUSB"/>
    <property type="match status" value="1"/>
</dbReference>
<dbReference type="AlphaFoldDB" id="A0A447CSW5"/>
<dbReference type="SUPFAM" id="SSF111369">
    <property type="entry name" value="HlyD-like secretion proteins"/>
    <property type="match status" value="1"/>
</dbReference>
<dbReference type="GO" id="GO:0015679">
    <property type="term" value="P:plasma membrane copper ion transport"/>
    <property type="evidence" value="ECO:0007669"/>
    <property type="project" value="TreeGrafter"/>
</dbReference>
<feature type="signal peptide" evidence="4">
    <location>
        <begin position="1"/>
        <end position="27"/>
    </location>
</feature>
<feature type="compositionally biased region" description="Low complexity" evidence="2">
    <location>
        <begin position="222"/>
        <end position="240"/>
    </location>
</feature>
<dbReference type="GO" id="GO:0060003">
    <property type="term" value="P:copper ion export"/>
    <property type="evidence" value="ECO:0007669"/>
    <property type="project" value="TreeGrafter"/>
</dbReference>
<dbReference type="GO" id="GO:0030313">
    <property type="term" value="C:cell envelope"/>
    <property type="evidence" value="ECO:0007669"/>
    <property type="project" value="TreeGrafter"/>
</dbReference>
<gene>
    <name evidence="5" type="primary">czcB_3</name>
    <name evidence="5" type="ORF">RHODGE_RHODGE_01476</name>
</gene>
<keyword evidence="3" id="KW-0472">Membrane</keyword>
<feature type="region of interest" description="Disordered" evidence="2">
    <location>
        <begin position="221"/>
        <end position="253"/>
    </location>
</feature>
<proteinExistence type="predicted"/>
<dbReference type="OrthoDB" id="7297681at2"/>
<keyword evidence="3" id="KW-1133">Transmembrane helix</keyword>
<organism evidence="5 6">
    <name type="scientific">Rhodoplanes serenus</name>
    <dbReference type="NCBI Taxonomy" id="200615"/>
    <lineage>
        <taxon>Bacteria</taxon>
        <taxon>Pseudomonadati</taxon>
        <taxon>Pseudomonadota</taxon>
        <taxon>Alphaproteobacteria</taxon>
        <taxon>Hyphomicrobiales</taxon>
        <taxon>Nitrobacteraceae</taxon>
        <taxon>Rhodoplanes</taxon>
    </lineage>
</organism>
<evidence type="ECO:0000256" key="1">
    <source>
        <dbReference type="ARBA" id="ARBA00022448"/>
    </source>
</evidence>
<accession>A0A447CSW5</accession>
<sequence length="573" mass="59765">MPAIFLHAVRAAALLLVVAFGSGPAATHEGHDHEEAPTTPAHVAPRGEAMSDAFQLVAVADGEALRIYLDRLVGNQPVTDATVEAETPEGPATAAAQPDGSYRLAAPWLTRSDHVDLVFTVTAGDVVDILPVTLLLPRAPAGTPAGASGRSLLSGLAPHLGGGQTATLAILGGGFAAGLAMAGLMGRRRAVAVPLAIAGTVGILAAVLLLGPRLGIAHENGPATDAAAPQAAAPKPRSAPVTERAQRQPDGTLFVPKPVQRVFAVENVRADTGALQRAIELPGRIIPDPDASGHVQTAVGGRLSPPPGGFPRLGTSVKEGDVLAYVTPPMQAIDVSDMRQRQGELDQQIAIVERRLVRYEQLSTTGAVARSQLEDTRLELQGLRERRASLDRIRRDPEALVAPVSGVVAEGVPVAGQIAQTNAVVFQIVDPARLWVEALSFEALDGLREASARTAAGRTLSLVWRGAGFADRGQSVPVHFAVKGDVSGLRSGQFVTVFAATGEPRTGVAVPRSAVTRTADGQDQVYDHVSPERFVPRIVRTEPLDGERVLILAGVEPGHRIVTQGAALLDNVR</sequence>
<keyword evidence="3" id="KW-0812">Transmembrane</keyword>
<dbReference type="Proteomes" id="UP000289200">
    <property type="component" value="Unassembled WGS sequence"/>
</dbReference>
<feature type="transmembrane region" description="Helical" evidence="3">
    <location>
        <begin position="166"/>
        <end position="184"/>
    </location>
</feature>
<reference evidence="6" key="1">
    <citation type="submission" date="2018-10" db="EMBL/GenBank/DDBJ databases">
        <authorList>
            <person name="Peiro R."/>
            <person name="Begona"/>
            <person name="Cbmso G."/>
            <person name="Lopez M."/>
            <person name="Gonzalez S."/>
            <person name="Sacristan E."/>
            <person name="Castillo E."/>
        </authorList>
    </citation>
    <scope>NUCLEOTIDE SEQUENCE [LARGE SCALE GENOMIC DNA]</scope>
</reference>
<keyword evidence="4" id="KW-0732">Signal</keyword>